<gene>
    <name evidence="1" type="ORF">Tco_1111062</name>
</gene>
<accession>A0ABQ5IKU4</accession>
<dbReference type="InterPro" id="IPR036875">
    <property type="entry name" value="Znf_CCHC_sf"/>
</dbReference>
<name>A0ABQ5IKU4_9ASTR</name>
<evidence type="ECO:0000313" key="1">
    <source>
        <dbReference type="EMBL" id="GJU00724.1"/>
    </source>
</evidence>
<evidence type="ECO:0000313" key="2">
    <source>
        <dbReference type="Proteomes" id="UP001151760"/>
    </source>
</evidence>
<sequence length="200" mass="22909">MQIQSITQITGKRLQDVSYRTKVPVVTPLAQDTDTLKVTLLPARPQYHPLNRPWIPAGSSNQAYGSKSANTNSMSDVVIYSFFANQSNNPQLNDEDLQQINVDDLEEMDLKWQMAMLTMRARRFLNKTGKKISANGFETIGFNKSKMECYNCHKRGQFTRECRALRENRNKEPVRRNVTVETTKTKALVAQDVLGYDWSD</sequence>
<dbReference type="EMBL" id="BQNB010020892">
    <property type="protein sequence ID" value="GJU00724.1"/>
    <property type="molecule type" value="Genomic_DNA"/>
</dbReference>
<protein>
    <submittedName>
        <fullName evidence="1">Ribonuclease H-like domain-containing protein</fullName>
    </submittedName>
</protein>
<dbReference type="SUPFAM" id="SSF57756">
    <property type="entry name" value="Retrovirus zinc finger-like domains"/>
    <property type="match status" value="1"/>
</dbReference>
<comment type="caution">
    <text evidence="1">The sequence shown here is derived from an EMBL/GenBank/DDBJ whole genome shotgun (WGS) entry which is preliminary data.</text>
</comment>
<proteinExistence type="predicted"/>
<dbReference type="Proteomes" id="UP001151760">
    <property type="component" value="Unassembled WGS sequence"/>
</dbReference>
<reference evidence="1" key="1">
    <citation type="journal article" date="2022" name="Int. J. Mol. Sci.">
        <title>Draft Genome of Tanacetum Coccineum: Genomic Comparison of Closely Related Tanacetum-Family Plants.</title>
        <authorList>
            <person name="Yamashiro T."/>
            <person name="Shiraishi A."/>
            <person name="Nakayama K."/>
            <person name="Satake H."/>
        </authorList>
    </citation>
    <scope>NUCLEOTIDE SEQUENCE</scope>
</reference>
<keyword evidence="2" id="KW-1185">Reference proteome</keyword>
<reference evidence="1" key="2">
    <citation type="submission" date="2022-01" db="EMBL/GenBank/DDBJ databases">
        <authorList>
            <person name="Yamashiro T."/>
            <person name="Shiraishi A."/>
            <person name="Satake H."/>
            <person name="Nakayama K."/>
        </authorList>
    </citation>
    <scope>NUCLEOTIDE SEQUENCE</scope>
</reference>
<organism evidence="1 2">
    <name type="scientific">Tanacetum coccineum</name>
    <dbReference type="NCBI Taxonomy" id="301880"/>
    <lineage>
        <taxon>Eukaryota</taxon>
        <taxon>Viridiplantae</taxon>
        <taxon>Streptophyta</taxon>
        <taxon>Embryophyta</taxon>
        <taxon>Tracheophyta</taxon>
        <taxon>Spermatophyta</taxon>
        <taxon>Magnoliopsida</taxon>
        <taxon>eudicotyledons</taxon>
        <taxon>Gunneridae</taxon>
        <taxon>Pentapetalae</taxon>
        <taxon>asterids</taxon>
        <taxon>campanulids</taxon>
        <taxon>Asterales</taxon>
        <taxon>Asteraceae</taxon>
        <taxon>Asteroideae</taxon>
        <taxon>Anthemideae</taxon>
        <taxon>Anthemidinae</taxon>
        <taxon>Tanacetum</taxon>
    </lineage>
</organism>